<dbReference type="GO" id="GO:0003824">
    <property type="term" value="F:catalytic activity"/>
    <property type="evidence" value="ECO:0007669"/>
    <property type="project" value="InterPro"/>
</dbReference>
<sequence>MAKCDEIAFLDVAQVSAQLRLRRISPVELTHAMLARIKALDPILNAYICVTEATALEEANRAERELADGKDRGPLHGVPIAVKDIFDMKGVPTTAGMSIRGDTIATEDATVIRRLRDAGAVILGKLAMTEGAYAEHRAPFPTPRNSWHAAYWPGASSSGSGVAVSAGLCYAALASETGGSIRLPAAANGVTAIKPTWGRVSRNRTFELAATLDHVGVIARSAADAATVLQIIAGPDPADPTTSPRAAPHVATELRSNLKGVRLGVDESWLGAHLDDATTRAMSDAIATLRDLGAQIVEVALPDVNEMIWDWFPVCAVQTALAHEATYPSRKNEYGQSLAMLIEQGRALSGTEYHRLLQRRQAFRREVLAVLDCVNFVALPVLPAGVPTIERMSKIDDDLIADIHRFTCPFNMASVPSVLLPCGASANGLPLVFQLIGAPFDEAALVNAADAYQHVTTWHARHPFLSNTAESR</sequence>
<protein>
    <submittedName>
        <fullName evidence="2">Amidase family protein</fullName>
    </submittedName>
</protein>
<dbReference type="Proteomes" id="UP000029424">
    <property type="component" value="Chromosome 2"/>
</dbReference>
<reference evidence="2 3" key="1">
    <citation type="submission" date="2014-06" db="EMBL/GenBank/DDBJ databases">
        <authorList>
            <person name="Bishop-Lilly K.A."/>
            <person name="Broomall S.M."/>
            <person name="Chain P.S."/>
            <person name="Chertkov O."/>
            <person name="Coyne S.R."/>
            <person name="Daligault H.E."/>
            <person name="Davenport K.W."/>
            <person name="Erkkila T."/>
            <person name="Frey K.G."/>
            <person name="Gibbons H.S."/>
            <person name="Gu W."/>
            <person name="Jaissle J."/>
            <person name="Johnson S.L."/>
            <person name="Koroleva G.I."/>
            <person name="Ladner J.T."/>
            <person name="Lo C.-C."/>
            <person name="Minogue T.D."/>
            <person name="Munk C."/>
            <person name="Palacios G.F."/>
            <person name="Redden C.L."/>
            <person name="Rosenzweig C.N."/>
            <person name="Scholz M.B."/>
            <person name="Teshima H."/>
            <person name="Xu Y."/>
        </authorList>
    </citation>
    <scope>NUCLEOTIDE SEQUENCE [LARGE SCALE GENOMIC DNA]</scope>
    <source>
        <strain evidence="2 3">EO147</strain>
    </source>
</reference>
<feature type="domain" description="Amidase" evidence="1">
    <location>
        <begin position="28"/>
        <end position="445"/>
    </location>
</feature>
<dbReference type="InterPro" id="IPR023631">
    <property type="entry name" value="Amidase_dom"/>
</dbReference>
<accession>A0AAI8FS36</accession>
<dbReference type="PANTHER" id="PTHR11895">
    <property type="entry name" value="TRANSAMIDASE"/>
    <property type="match status" value="1"/>
</dbReference>
<dbReference type="SUPFAM" id="SSF75304">
    <property type="entry name" value="Amidase signature (AS) enzymes"/>
    <property type="match status" value="1"/>
</dbReference>
<dbReference type="Gene3D" id="3.90.1300.10">
    <property type="entry name" value="Amidase signature (AS) domain"/>
    <property type="match status" value="1"/>
</dbReference>
<dbReference type="KEGG" id="bok:DM82_5337"/>
<organism evidence="2 3">
    <name type="scientific">Burkholderia oklahomensis</name>
    <dbReference type="NCBI Taxonomy" id="342113"/>
    <lineage>
        <taxon>Bacteria</taxon>
        <taxon>Pseudomonadati</taxon>
        <taxon>Pseudomonadota</taxon>
        <taxon>Betaproteobacteria</taxon>
        <taxon>Burkholderiales</taxon>
        <taxon>Burkholderiaceae</taxon>
        <taxon>Burkholderia</taxon>
        <taxon>pseudomallei group</taxon>
    </lineage>
</organism>
<keyword evidence="3" id="KW-1185">Reference proteome</keyword>
<dbReference type="InterPro" id="IPR020556">
    <property type="entry name" value="Amidase_CS"/>
</dbReference>
<dbReference type="PANTHER" id="PTHR11895:SF176">
    <property type="entry name" value="AMIDASE AMID-RELATED"/>
    <property type="match status" value="1"/>
</dbReference>
<gene>
    <name evidence="2" type="ORF">DM82_5337</name>
</gene>
<name>A0AAI8FS36_9BURK</name>
<evidence type="ECO:0000313" key="2">
    <source>
        <dbReference type="EMBL" id="AIO70879.1"/>
    </source>
</evidence>
<evidence type="ECO:0000259" key="1">
    <source>
        <dbReference type="Pfam" id="PF01425"/>
    </source>
</evidence>
<dbReference type="InterPro" id="IPR000120">
    <property type="entry name" value="Amidase"/>
</dbReference>
<dbReference type="AlphaFoldDB" id="A0AAI8FS36"/>
<dbReference type="RefSeq" id="WP_010109043.1">
    <property type="nucleotide sequence ID" value="NZ_CP008727.1"/>
</dbReference>
<evidence type="ECO:0000313" key="3">
    <source>
        <dbReference type="Proteomes" id="UP000029424"/>
    </source>
</evidence>
<dbReference type="InterPro" id="IPR036928">
    <property type="entry name" value="AS_sf"/>
</dbReference>
<dbReference type="Pfam" id="PF01425">
    <property type="entry name" value="Amidase"/>
    <property type="match status" value="1"/>
</dbReference>
<dbReference type="EMBL" id="CP008727">
    <property type="protein sequence ID" value="AIO70879.1"/>
    <property type="molecule type" value="Genomic_DNA"/>
</dbReference>
<dbReference type="PROSITE" id="PS00571">
    <property type="entry name" value="AMIDASES"/>
    <property type="match status" value="1"/>
</dbReference>
<proteinExistence type="predicted"/>